<organism evidence="12 13">
    <name type="scientific">Cercopithecine herpesvirus 1 (strain E2490)</name>
    <name type="common">CeHV-1</name>
    <name type="synonym">Simian herpes B virus</name>
    <dbReference type="NCBI Taxonomy" id="260965"/>
    <lineage>
        <taxon>Viruses</taxon>
        <taxon>Duplodnaviria</taxon>
        <taxon>Heunggongvirae</taxon>
        <taxon>Peploviricota</taxon>
        <taxon>Herviviricetes</taxon>
        <taxon>Herpesvirales</taxon>
        <taxon>Orthoherpesviridae</taxon>
        <taxon>Alphaherpesvirinae</taxon>
        <taxon>Simplexvirus</taxon>
        <taxon>Simplexvirus macacinealpha1</taxon>
        <taxon>Cercopithecine herpesvirus 1</taxon>
    </lineage>
</organism>
<feature type="region of interest" description="Disordered" evidence="9">
    <location>
        <begin position="1159"/>
        <end position="1186"/>
    </location>
</feature>
<feature type="domain" description="Herpesvirus ICP4-like protein C-terminal" evidence="11">
    <location>
        <begin position="732"/>
        <end position="1143"/>
    </location>
</feature>
<evidence type="ECO:0000313" key="12">
    <source>
        <dbReference type="EMBL" id="AAP41477.1"/>
    </source>
</evidence>
<keyword evidence="3" id="KW-0244">Early protein</keyword>
<dbReference type="Pfam" id="PF03585">
    <property type="entry name" value="Herpes_ICP4_C"/>
    <property type="match status" value="1"/>
</dbReference>
<evidence type="ECO:0000256" key="5">
    <source>
        <dbReference type="ARBA" id="ARBA00022562"/>
    </source>
</evidence>
<feature type="region of interest" description="Disordered" evidence="9">
    <location>
        <begin position="1"/>
        <end position="49"/>
    </location>
</feature>
<dbReference type="EMBL" id="AF533768">
    <property type="protein sequence ID" value="AAP41491.1"/>
    <property type="molecule type" value="Genomic_DNA"/>
</dbReference>
<feature type="compositionally biased region" description="Low complexity" evidence="9">
    <location>
        <begin position="102"/>
        <end position="128"/>
    </location>
</feature>
<dbReference type="Pfam" id="PF03584">
    <property type="entry name" value="Herpes_ICP4_N"/>
    <property type="match status" value="1"/>
</dbReference>
<keyword evidence="6" id="KW-0805">Transcription regulation</keyword>
<dbReference type="GO" id="GO:0003677">
    <property type="term" value="F:DNA binding"/>
    <property type="evidence" value="ECO:0007669"/>
    <property type="project" value="UniProtKB-KW"/>
</dbReference>
<dbReference type="OrthoDB" id="5502at10239"/>
<dbReference type="GO" id="GO:0045893">
    <property type="term" value="P:positive regulation of DNA-templated transcription"/>
    <property type="evidence" value="ECO:0007669"/>
    <property type="project" value="InterPro"/>
</dbReference>
<protein>
    <submittedName>
        <fullName evidence="12">Immediate early protein ICP4</fullName>
    </submittedName>
</protein>
<feature type="compositionally biased region" description="Low complexity" evidence="9">
    <location>
        <begin position="40"/>
        <end position="49"/>
    </location>
</feature>
<feature type="compositionally biased region" description="Low complexity" evidence="9">
    <location>
        <begin position="678"/>
        <end position="692"/>
    </location>
</feature>
<feature type="region of interest" description="Disordered" evidence="9">
    <location>
        <begin position="663"/>
        <end position="746"/>
    </location>
</feature>
<dbReference type="EMBL" id="AF533768">
    <property type="protein sequence ID" value="AAP41477.1"/>
    <property type="molecule type" value="Genomic_DNA"/>
</dbReference>
<feature type="compositionally biased region" description="Acidic residues" evidence="9">
    <location>
        <begin position="519"/>
        <end position="529"/>
    </location>
</feature>
<feature type="compositionally biased region" description="Acidic residues" evidence="9">
    <location>
        <begin position="25"/>
        <end position="39"/>
    </location>
</feature>
<feature type="compositionally biased region" description="Low complexity" evidence="9">
    <location>
        <begin position="194"/>
        <end position="207"/>
    </location>
</feature>
<feature type="compositionally biased region" description="Basic and acidic residues" evidence="9">
    <location>
        <begin position="1175"/>
        <end position="1186"/>
    </location>
</feature>
<feature type="domain" description="Herpesvirus ICP4-like protein N-terminal" evidence="10">
    <location>
        <begin position="287"/>
        <end position="458"/>
    </location>
</feature>
<dbReference type="GeneID" id="1487453"/>
<evidence type="ECO:0000256" key="9">
    <source>
        <dbReference type="SAM" id="MobiDB-lite"/>
    </source>
</evidence>
<comment type="subcellular location">
    <subcellularLocation>
        <location evidence="1">Host nucleus</location>
    </subcellularLocation>
</comment>
<organismHost>
    <name type="scientific">Macaca mulatta</name>
    <name type="common">Rhesus macaque</name>
    <dbReference type="NCBI Taxonomy" id="9544"/>
</organismHost>
<sequence length="1186" mass="120904">MPRPRFYYDAASQDPADGPPRTPDPEEPDDDDDDGEDGGDAFPAAAAAAVSPRQLALLASMVEETARALSPPSSAGPATPPAPRRDSVWVIDAAAPPPTPGGAPADDALAELAEVAESAERGAAAADSARPDGREADAGSASESGSESESESESEDSGPDRGPTPPSPGGPDDDDDGEDDADADGDGGAGAGGAAPSRAPGPGSSASDSEDSEDPDPSPPASPPPAARRPPSSAASAGRSERRRARAAVAGRDATGRFTAAPPRAVPLDADEASGAFYARYRDGYASGEPWPGAEPPPPGRVLYGGLGDSRPGLWGAPEVDEARRRYEAAGAPAPVWAPELGDAARQYALITRLLFAPDREAMGWLQNPRVTAGDVELDRACFEASGARRNSSSFITGTVARAVPHLGYAMAAGRFGWGLAHAAAAVAMSRRYDRAQKGFLITSLRRAYAPLLARENAAAAGAAAAAAAAPEPDAAAVPAVPAGYGAAGVIAAQRRLAAALSDEGPAGAGEDGPAGAAGEDEDDDDDDAAAAAAAECLTACRAVLEALAEGYGGDLAAVPGLAAARAVPPPRGPAAAPPRPRLWLRELRRTRDALVLMRLRGDLRVAGGAEAAVAAVRAVSLVAGAAAPLLARGPRQVRSAGAAAADLLFQNQSLRPLLADADAGGAARPPARKRKSSSPARPPAAAAACPPARKKSRPGAAAPPPGPPAPGPRPRPAALTARPPAGPDPRGGWRRVPPGPSHTPAPSAAALEAYCAPRVVAELTDHPLFPEAWRAALAFDPRALASLAARCGPPEPGSGRAFGPPRASGPLRRAAAWMRQVADPEDVRVLVLYAPLPGEELGGASPAPPAWTDARGGLSFLLAALGNRLCGPDTAAWAGNWTGPPDVSALGAQGVLLLSTRDLAFAGAVEYLGLLAAAAGRRLVVVDAVPPEEWPADGPAVARRHVYLPCAVLPAAQCDVRWPAARDLRRAVLASGRVFGPGVFARVEAACARLYPDAPPPRLGRGANVRYRARTRLGPDTPVPLPPREYRRAVLPALDGRAADSPAREAAAAGAPDFRRGEAHSHRACARWGLAAPLRPVYLALDRDAARAGPDALPPALRAFCARALLEPDPDAAPLVLRADADADPAAAPRVRWAAGRGDTLLADDDDAAAVEVAAAASPARGASPDWDWDWERGPGRPEDW</sequence>
<dbReference type="RefSeq" id="NP_851919.1">
    <property type="nucleotide sequence ID" value="NC_004812.1"/>
</dbReference>
<evidence type="ECO:0000313" key="13">
    <source>
        <dbReference type="Proteomes" id="UP000110594"/>
    </source>
</evidence>
<keyword evidence="13" id="KW-1185">Reference proteome</keyword>
<dbReference type="InterPro" id="IPR005206">
    <property type="entry name" value="Herpes_ICP4_N"/>
</dbReference>
<proteinExistence type="inferred from homology"/>
<keyword evidence="5" id="KW-1048">Host nucleus</keyword>
<evidence type="ECO:0000256" key="8">
    <source>
        <dbReference type="ARBA" id="ARBA00023163"/>
    </source>
</evidence>
<feature type="compositionally biased region" description="Low complexity" evidence="9">
    <location>
        <begin position="67"/>
        <end position="77"/>
    </location>
</feature>
<feature type="compositionally biased region" description="Pro residues" evidence="9">
    <location>
        <begin position="702"/>
        <end position="716"/>
    </location>
</feature>
<evidence type="ECO:0000256" key="3">
    <source>
        <dbReference type="ARBA" id="ARBA00022518"/>
    </source>
</evidence>
<feature type="compositionally biased region" description="Low complexity" evidence="9">
    <location>
        <begin position="1159"/>
        <end position="1171"/>
    </location>
</feature>
<feature type="compositionally biased region" description="Acidic residues" evidence="9">
    <location>
        <begin position="171"/>
        <end position="185"/>
    </location>
</feature>
<reference evidence="12 13" key="1">
    <citation type="journal article" date="2003" name="J. Virol.">
        <title>Complete sequence and comparative analysis of the genome of herpes B virus (Cercopithecine herpesvirus 1) from a rhesus monkey.</title>
        <authorList>
            <person name="Perelygina L."/>
            <person name="Zhu L."/>
            <person name="Zurkuhlen H."/>
            <person name="Mills R."/>
            <person name="Borodovsky M."/>
            <person name="Hilliard J.K."/>
        </authorList>
    </citation>
    <scope>NUCLEOTIDE SEQUENCE [LARGE SCALE GENOMIC DNA]</scope>
    <source>
        <strain evidence="12">E2490</strain>
    </source>
</reference>
<organismHost>
    <name type="scientific">Macaca nemestrina</name>
    <name type="common">Pig-tailed macaque</name>
    <dbReference type="NCBI Taxonomy" id="9545"/>
</organismHost>
<keyword evidence="8" id="KW-0804">Transcription</keyword>
<gene>
    <name evidence="12" type="primary">RS1</name>
</gene>
<dbReference type="RefSeq" id="NP_851933.1">
    <property type="nucleotide sequence ID" value="NC_004812.1"/>
</dbReference>
<keyword evidence="4" id="KW-0597">Phosphoprotein</keyword>
<feature type="compositionally biased region" description="Low complexity" evidence="9">
    <location>
        <begin position="229"/>
        <end position="238"/>
    </location>
</feature>
<dbReference type="GeneID" id="1487467"/>
<feature type="region of interest" description="Disordered" evidence="9">
    <location>
        <begin position="502"/>
        <end position="530"/>
    </location>
</feature>
<organismHost>
    <name type="scientific">Macaca fascicularis</name>
    <name type="common">Crab-eating macaque</name>
    <name type="synonym">Cynomolgus monkey</name>
    <dbReference type="NCBI Taxonomy" id="9541"/>
</organismHost>
<feature type="compositionally biased region" description="Low complexity" evidence="9">
    <location>
        <begin position="247"/>
        <end position="257"/>
    </location>
</feature>
<feature type="compositionally biased region" description="Acidic residues" evidence="9">
    <location>
        <begin position="146"/>
        <end position="157"/>
    </location>
</feature>
<comment type="similarity">
    <text evidence="2">Belongs to the herpesviridae ICP4 family.</text>
</comment>
<evidence type="ECO:0000256" key="2">
    <source>
        <dbReference type="ARBA" id="ARBA00007510"/>
    </source>
</evidence>
<dbReference type="KEGG" id="vg:1487453"/>
<feature type="compositionally biased region" description="Pro residues" evidence="9">
    <location>
        <begin position="217"/>
        <end position="228"/>
    </location>
</feature>
<evidence type="ECO:0000256" key="6">
    <source>
        <dbReference type="ARBA" id="ARBA00023015"/>
    </source>
</evidence>
<evidence type="ECO:0000259" key="11">
    <source>
        <dbReference type="Pfam" id="PF03585"/>
    </source>
</evidence>
<evidence type="ECO:0000256" key="4">
    <source>
        <dbReference type="ARBA" id="ARBA00022553"/>
    </source>
</evidence>
<evidence type="ECO:0000256" key="7">
    <source>
        <dbReference type="ARBA" id="ARBA00023125"/>
    </source>
</evidence>
<dbReference type="InterPro" id="IPR005205">
    <property type="entry name" value="Herpes_ICP4_C"/>
</dbReference>
<name>Q7T401_CHV1E</name>
<dbReference type="Proteomes" id="UP000110594">
    <property type="component" value="Segment"/>
</dbReference>
<feature type="compositionally biased region" description="Low complexity" evidence="9">
    <location>
        <begin position="717"/>
        <end position="737"/>
    </location>
</feature>
<keyword evidence="7" id="KW-0238">DNA-binding</keyword>
<accession>Q7T401</accession>
<evidence type="ECO:0000259" key="10">
    <source>
        <dbReference type="Pfam" id="PF03584"/>
    </source>
</evidence>
<feature type="region of interest" description="Disordered" evidence="9">
    <location>
        <begin position="64"/>
        <end position="267"/>
    </location>
</feature>
<dbReference type="GO" id="GO:0042025">
    <property type="term" value="C:host cell nucleus"/>
    <property type="evidence" value="ECO:0007669"/>
    <property type="project" value="UniProtKB-SubCell"/>
</dbReference>
<evidence type="ECO:0000256" key="1">
    <source>
        <dbReference type="ARBA" id="ARBA00004147"/>
    </source>
</evidence>
<dbReference type="KEGG" id="vg:1487467"/>